<dbReference type="AlphaFoldDB" id="A0AAW1CD96"/>
<reference evidence="2 3" key="1">
    <citation type="journal article" date="2024" name="Proc. Natl. Acad. Sci. U.S.A.">
        <title>The genetic regulatory architecture and epigenomic basis for age-related changes in rattlesnake venom.</title>
        <authorList>
            <person name="Hogan M.P."/>
            <person name="Holding M.L."/>
            <person name="Nystrom G.S."/>
            <person name="Colston T.J."/>
            <person name="Bartlett D.A."/>
            <person name="Mason A.J."/>
            <person name="Ellsworth S.A."/>
            <person name="Rautsaw R.M."/>
            <person name="Lawrence K.C."/>
            <person name="Strickland J.L."/>
            <person name="He B."/>
            <person name="Fraser P."/>
            <person name="Margres M.J."/>
            <person name="Gilbert D.M."/>
            <person name="Gibbs H.L."/>
            <person name="Parkinson C.L."/>
            <person name="Rokyta D.R."/>
        </authorList>
    </citation>
    <scope>NUCLEOTIDE SEQUENCE [LARGE SCALE GENOMIC DNA]</scope>
    <source>
        <strain evidence="2">DRR0105</strain>
    </source>
</reference>
<dbReference type="PANTHER" id="PTHR46857:SF2">
    <property type="entry name" value="F-BOX ONLY PROTEIN 16"/>
    <property type="match status" value="1"/>
</dbReference>
<proteinExistence type="predicted"/>
<dbReference type="InterPro" id="IPR052805">
    <property type="entry name" value="GEF_Ubiquitin-Prot_Reg"/>
</dbReference>
<evidence type="ECO:0000313" key="3">
    <source>
        <dbReference type="Proteomes" id="UP001474421"/>
    </source>
</evidence>
<name>A0AAW1CD96_CROAD</name>
<evidence type="ECO:0000259" key="1">
    <source>
        <dbReference type="Pfam" id="PF12937"/>
    </source>
</evidence>
<dbReference type="EMBL" id="JAOTOJ010000001">
    <property type="protein sequence ID" value="KAK9412253.1"/>
    <property type="molecule type" value="Genomic_DNA"/>
</dbReference>
<dbReference type="SUPFAM" id="SSF81383">
    <property type="entry name" value="F-box domain"/>
    <property type="match status" value="1"/>
</dbReference>
<organism evidence="2 3">
    <name type="scientific">Crotalus adamanteus</name>
    <name type="common">Eastern diamondback rattlesnake</name>
    <dbReference type="NCBI Taxonomy" id="8729"/>
    <lineage>
        <taxon>Eukaryota</taxon>
        <taxon>Metazoa</taxon>
        <taxon>Chordata</taxon>
        <taxon>Craniata</taxon>
        <taxon>Vertebrata</taxon>
        <taxon>Euteleostomi</taxon>
        <taxon>Lepidosauria</taxon>
        <taxon>Squamata</taxon>
        <taxon>Bifurcata</taxon>
        <taxon>Unidentata</taxon>
        <taxon>Episquamata</taxon>
        <taxon>Toxicofera</taxon>
        <taxon>Serpentes</taxon>
        <taxon>Colubroidea</taxon>
        <taxon>Viperidae</taxon>
        <taxon>Crotalinae</taxon>
        <taxon>Crotalus</taxon>
    </lineage>
</organism>
<dbReference type="Pfam" id="PF12937">
    <property type="entry name" value="F-box-like"/>
    <property type="match status" value="1"/>
</dbReference>
<keyword evidence="3" id="KW-1185">Reference proteome</keyword>
<dbReference type="InterPro" id="IPR036047">
    <property type="entry name" value="F-box-like_dom_sf"/>
</dbReference>
<dbReference type="Proteomes" id="UP001474421">
    <property type="component" value="Unassembled WGS sequence"/>
</dbReference>
<protein>
    <submittedName>
        <fullName evidence="2">F-box only protein 16</fullName>
    </submittedName>
</protein>
<gene>
    <name evidence="2" type="ORF">NXF25_003428</name>
</gene>
<dbReference type="Gene3D" id="1.20.1280.50">
    <property type="match status" value="1"/>
</dbReference>
<dbReference type="InterPro" id="IPR001810">
    <property type="entry name" value="F-box_dom"/>
</dbReference>
<comment type="caution">
    <text evidence="2">The sequence shown here is derived from an EMBL/GenBank/DDBJ whole genome shotgun (WGS) entry which is preliminary data.</text>
</comment>
<feature type="domain" description="F-box" evidence="1">
    <location>
        <begin position="207"/>
        <end position="231"/>
    </location>
</feature>
<dbReference type="PANTHER" id="PTHR46857">
    <property type="entry name" value="EPITHELIAL CELL-TRANSFORMING SEQUENCE 2 ONCOGENE-LIKE"/>
    <property type="match status" value="1"/>
</dbReference>
<accession>A0AAW1CD96</accession>
<evidence type="ECO:0000313" key="2">
    <source>
        <dbReference type="EMBL" id="KAK9412253.1"/>
    </source>
</evidence>
<sequence>MLVGEGGRNTKKEEKKVANEIPITAVTLAWLLGGGRGRSTVQETRPWWSVNGGGVVEEDNLILNGPIALAIVNGDAEALKIQIEQRPDTRGQKPRTRTFLLSTFKATFIANRKLASDMAFAPPKNLNSAKMQTKMSTWTPLNHQLMNDKVFEERRNLLRKWFDKWTDSQRRRVLTDFLEHCSLSQLKFCFKLLQDQVPIEALDFSTQLPRVLTLYIFSFLDPRSLSRCAQVKLSMLERMHRRDTKLNSLGKLALELLNPA</sequence>